<dbReference type="InterPro" id="IPR018511">
    <property type="entry name" value="Hemolysin-typ_Ca-bd_CS"/>
</dbReference>
<evidence type="ECO:0000313" key="6">
    <source>
        <dbReference type="Proteomes" id="UP000190837"/>
    </source>
</evidence>
<dbReference type="Gene3D" id="2.150.10.10">
    <property type="entry name" value="Serralysin-like metalloprotease, C-terminal"/>
    <property type="match status" value="2"/>
</dbReference>
<dbReference type="GO" id="GO:0005576">
    <property type="term" value="C:extracellular region"/>
    <property type="evidence" value="ECO:0007669"/>
    <property type="project" value="UniProtKB-SubCell"/>
</dbReference>
<dbReference type="PANTHER" id="PTHR38340">
    <property type="entry name" value="S-LAYER PROTEIN"/>
    <property type="match status" value="1"/>
</dbReference>
<accession>A0A1C3H4M1</accession>
<reference evidence="6" key="1">
    <citation type="submission" date="2016-04" db="EMBL/GenBank/DDBJ databases">
        <authorList>
            <person name="Tagini F."/>
        </authorList>
    </citation>
    <scope>NUCLEOTIDE SEQUENCE [LARGE SCALE GENOMIC DNA]</scope>
    <source>
        <strain evidence="6">CHUV0807</strain>
    </source>
</reference>
<dbReference type="GO" id="GO:0005509">
    <property type="term" value="F:calcium ion binding"/>
    <property type="evidence" value="ECO:0007669"/>
    <property type="project" value="InterPro"/>
</dbReference>
<dbReference type="InterPro" id="IPR001343">
    <property type="entry name" value="Hemolysn_Ca-bd"/>
</dbReference>
<sequence length="436" mass="47775">MDHNGRMDLFDRLGTLAFGQDFKPNEIPEMLQKQAVSLKPEISLEEFVRKAKSDIAYRYALRELNTFVAEGADYTPFNQKGTLNLWDAENPSANPQGMTENYIRDRTRMALLQMRYLKNGLKLARDLTDDMVQGDWDFMDHSKHPYAGDIDRPLTFSIDGNGITTDDRRVVFGSNGSDDKKYDKVNLEGSGRDDRISGNGGNDILHGDAGDDILYGNDGDDQLLGGGGNDTLDAGNGNDHIEGGDGSDILRGQAGSDTLDGGAGDDILEGGNFGSDTYVFRKGHGHDTVRDYAANDSQADTLRFTGVNAQNAIFSREGNDLVVKAYGSDDQVLLTGYFMGGANRYHLQFDDATYQVTELRGKDLVKDGLPPRKNLLRHLDVGRHTAQPASKLDVHALQQSQQMLSAMAAMQQSASPQDSLVMPDLQPRPLLTASNS</sequence>
<dbReference type="SUPFAM" id="SSF51120">
    <property type="entry name" value="beta-Roll"/>
    <property type="match status" value="1"/>
</dbReference>
<proteinExistence type="predicted"/>
<keyword evidence="3" id="KW-0106">Calcium</keyword>
<dbReference type="PANTHER" id="PTHR38340:SF1">
    <property type="entry name" value="S-LAYER PROTEIN"/>
    <property type="match status" value="1"/>
</dbReference>
<dbReference type="PROSITE" id="PS00330">
    <property type="entry name" value="HEMOLYSIN_CALCIUM"/>
    <property type="match status" value="2"/>
</dbReference>
<evidence type="ECO:0000256" key="4">
    <source>
        <dbReference type="SAM" id="MobiDB-lite"/>
    </source>
</evidence>
<feature type="region of interest" description="Disordered" evidence="4">
    <location>
        <begin position="216"/>
        <end position="266"/>
    </location>
</feature>
<gene>
    <name evidence="5" type="ORF">CHUV0807_1306</name>
</gene>
<feature type="region of interest" description="Disordered" evidence="4">
    <location>
        <begin position="182"/>
        <end position="203"/>
    </location>
</feature>
<comment type="subcellular location">
    <subcellularLocation>
        <location evidence="1">Secreted</location>
    </subcellularLocation>
</comment>
<dbReference type="Pfam" id="PF00353">
    <property type="entry name" value="HemolysinCabind"/>
    <property type="match status" value="2"/>
</dbReference>
<dbReference type="InterPro" id="IPR011049">
    <property type="entry name" value="Serralysin-like_metalloprot_C"/>
</dbReference>
<dbReference type="Proteomes" id="UP000190837">
    <property type="component" value="Unassembled WGS sequence"/>
</dbReference>
<dbReference type="EMBL" id="FKLO01000047">
    <property type="protein sequence ID" value="SAM65047.1"/>
    <property type="molecule type" value="Genomic_DNA"/>
</dbReference>
<keyword evidence="2" id="KW-0964">Secreted</keyword>
<protein>
    <submittedName>
        <fullName evidence="5">Alkaline phosphatase</fullName>
        <ecNumber evidence="5">3.1.3.1</ecNumber>
    </submittedName>
</protein>
<evidence type="ECO:0000256" key="3">
    <source>
        <dbReference type="ARBA" id="ARBA00022837"/>
    </source>
</evidence>
<evidence type="ECO:0000313" key="5">
    <source>
        <dbReference type="EMBL" id="SAM65047.1"/>
    </source>
</evidence>
<evidence type="ECO:0000256" key="2">
    <source>
        <dbReference type="ARBA" id="ARBA00022525"/>
    </source>
</evidence>
<organism evidence="5 6">
    <name type="scientific">Cardiobacterium hominis</name>
    <dbReference type="NCBI Taxonomy" id="2718"/>
    <lineage>
        <taxon>Bacteria</taxon>
        <taxon>Pseudomonadati</taxon>
        <taxon>Pseudomonadota</taxon>
        <taxon>Gammaproteobacteria</taxon>
        <taxon>Cardiobacteriales</taxon>
        <taxon>Cardiobacteriaceae</taxon>
        <taxon>Cardiobacterium</taxon>
    </lineage>
</organism>
<dbReference type="AlphaFoldDB" id="A0A1C3H4M1"/>
<evidence type="ECO:0000256" key="1">
    <source>
        <dbReference type="ARBA" id="ARBA00004613"/>
    </source>
</evidence>
<dbReference type="EC" id="3.1.3.1" evidence="5"/>
<feature type="region of interest" description="Disordered" evidence="4">
    <location>
        <begin position="408"/>
        <end position="436"/>
    </location>
</feature>
<name>A0A1C3H4M1_9GAMM</name>
<keyword evidence="5" id="KW-0378">Hydrolase</keyword>
<dbReference type="InterPro" id="IPR050557">
    <property type="entry name" value="RTX_toxin/Mannuronan_C5-epim"/>
</dbReference>
<dbReference type="RefSeq" id="WP_079540630.1">
    <property type="nucleotide sequence ID" value="NZ_FKLO01000047.1"/>
</dbReference>
<dbReference type="GO" id="GO:0004035">
    <property type="term" value="F:alkaline phosphatase activity"/>
    <property type="evidence" value="ECO:0007669"/>
    <property type="project" value="UniProtKB-EC"/>
</dbReference>
<dbReference type="PRINTS" id="PR00313">
    <property type="entry name" value="CABNDNGRPT"/>
</dbReference>
<feature type="compositionally biased region" description="Basic and acidic residues" evidence="4">
    <location>
        <begin position="182"/>
        <end position="196"/>
    </location>
</feature>